<keyword evidence="3" id="KW-1185">Reference proteome</keyword>
<dbReference type="EMBL" id="UHJJ01000009">
    <property type="protein sequence ID" value="SUQ14989.1"/>
    <property type="molecule type" value="Genomic_DNA"/>
</dbReference>
<dbReference type="Gene3D" id="2.60.40.420">
    <property type="entry name" value="Cupredoxins - blue copper proteins"/>
    <property type="match status" value="1"/>
</dbReference>
<name>A0A315ZU82_9FIRM</name>
<reference evidence="3" key="1">
    <citation type="submission" date="2017-07" db="EMBL/GenBank/DDBJ databases">
        <authorList>
            <person name="Varghese N."/>
            <person name="Submissions S."/>
        </authorList>
    </citation>
    <scope>NUCLEOTIDE SEQUENCE [LARGE SCALE GENOMIC DNA]</scope>
    <source>
        <strain evidence="3">NLAE-zl-C134</strain>
    </source>
</reference>
<dbReference type="SUPFAM" id="SSF49503">
    <property type="entry name" value="Cupredoxins"/>
    <property type="match status" value="1"/>
</dbReference>
<evidence type="ECO:0000313" key="3">
    <source>
        <dbReference type="Proteomes" id="UP000254051"/>
    </source>
</evidence>
<organism evidence="2 3">
    <name type="scientific">Faecalicatena contorta</name>
    <dbReference type="NCBI Taxonomy" id="39482"/>
    <lineage>
        <taxon>Bacteria</taxon>
        <taxon>Bacillati</taxon>
        <taxon>Bacillota</taxon>
        <taxon>Clostridia</taxon>
        <taxon>Lachnospirales</taxon>
        <taxon>Lachnospiraceae</taxon>
        <taxon>Faecalicatena</taxon>
    </lineage>
</organism>
<gene>
    <name evidence="2" type="ORF">SAMN05216529_10940</name>
</gene>
<evidence type="ECO:0008006" key="4">
    <source>
        <dbReference type="Google" id="ProtNLM"/>
    </source>
</evidence>
<accession>A0A315ZU82</accession>
<dbReference type="InterPro" id="IPR008972">
    <property type="entry name" value="Cupredoxin"/>
</dbReference>
<dbReference type="AlphaFoldDB" id="A0A315ZU82"/>
<proteinExistence type="predicted"/>
<feature type="region of interest" description="Disordered" evidence="1">
    <location>
        <begin position="171"/>
        <end position="193"/>
    </location>
</feature>
<dbReference type="RefSeq" id="WP_181392858.1">
    <property type="nucleotide sequence ID" value="NZ_QGDS01000009.1"/>
</dbReference>
<dbReference type="Proteomes" id="UP000254051">
    <property type="component" value="Unassembled WGS sequence"/>
</dbReference>
<evidence type="ECO:0000313" key="2">
    <source>
        <dbReference type="EMBL" id="SUQ14989.1"/>
    </source>
</evidence>
<protein>
    <recommendedName>
        <fullName evidence="4">EfeO-type cupredoxin-like domain-containing protein</fullName>
    </recommendedName>
</protein>
<sequence length="193" mass="20304">MSTNKNRSLKQRFPTLLTGLAVLLITAGLLSGRALLLNAQGKDAGPAQSRQTANVNLADVITADNQNTGAEQGTAATVQDGVQYITSTVSSRQYEPITVQQGIPVKWTLNVPSGALNGCNNSITIPKYNLEVELKTGENVIEFTPDESGTFPFSCWMGMIRSSITVVSDDGTVADNPDDGSNALPAGCCGGQR</sequence>
<evidence type="ECO:0000256" key="1">
    <source>
        <dbReference type="SAM" id="MobiDB-lite"/>
    </source>
</evidence>